<dbReference type="InterPro" id="IPR000571">
    <property type="entry name" value="Znf_CCCH"/>
</dbReference>
<dbReference type="InterPro" id="IPR035437">
    <property type="entry name" value="SNase_OB-fold_sf"/>
</dbReference>
<evidence type="ECO:0000256" key="1">
    <source>
        <dbReference type="PROSITE-ProRule" id="PRU00723"/>
    </source>
</evidence>
<dbReference type="PANTHER" id="PTHR22948">
    <property type="entry name" value="TUDOR DOMAIN CONTAINING PROTEIN"/>
    <property type="match status" value="1"/>
</dbReference>
<organism evidence="6">
    <name type="scientific">Oppiella nova</name>
    <dbReference type="NCBI Taxonomy" id="334625"/>
    <lineage>
        <taxon>Eukaryota</taxon>
        <taxon>Metazoa</taxon>
        <taxon>Ecdysozoa</taxon>
        <taxon>Arthropoda</taxon>
        <taxon>Chelicerata</taxon>
        <taxon>Arachnida</taxon>
        <taxon>Acari</taxon>
        <taxon>Acariformes</taxon>
        <taxon>Sarcoptiformes</taxon>
        <taxon>Oribatida</taxon>
        <taxon>Brachypylina</taxon>
        <taxon>Oppioidea</taxon>
        <taxon>Oppiidae</taxon>
        <taxon>Oppiella</taxon>
    </lineage>
</organism>
<keyword evidence="1" id="KW-0863">Zinc-finger</keyword>
<evidence type="ECO:0000256" key="3">
    <source>
        <dbReference type="SAM" id="MobiDB-lite"/>
    </source>
</evidence>
<protein>
    <submittedName>
        <fullName evidence="6">Uncharacterized protein</fullName>
    </submittedName>
</protein>
<dbReference type="Gene3D" id="2.30.30.140">
    <property type="match status" value="3"/>
</dbReference>
<evidence type="ECO:0000259" key="5">
    <source>
        <dbReference type="PROSITE" id="PS50304"/>
    </source>
</evidence>
<evidence type="ECO:0000313" key="7">
    <source>
        <dbReference type="Proteomes" id="UP000728032"/>
    </source>
</evidence>
<dbReference type="OrthoDB" id="6514238at2759"/>
<name>A0A7R9LQE4_9ACAR</name>
<sequence>MNDSLSAIGEEVVRGLEVRLDEGLKCVKDVKDVIAGLTAENCHLKISVQEVRTENRVLMARVQELEACAAAPIDDNHPELQELRNKVLELSVEVDSLESQMQLVTEEREMARKELRDVRHENDILTAEVGRYQKYESVVHQLNKVVNSLPEFSEQIILKERPNSMTTFGSFGRMDGLRLAGGSQEEDTYHSARVGGIANGNGASCPTSNDTFYDARTSSQRSSSAQPTAQPLRHKGVQNVRDNMNETILSATDSLQSFGFDADNNLKLKLVKVVPNRQYTGVTMAYAKTPSDFWVHLNPAEVNNYIHAIQVKQEDLLNRGGALLTPADVEIGMYCAAIFSEDGYWYRAQVIDIHYEDDVEKDSIRTLKVQFVDWGNTEEVPLSKTMRLSCELKKRKQAIHCYLQGLPLDDSYKWDKESIDTFRRVTASPVKLLVTFQKKDRIDERLKSFQFPTDLLFADETGKMVNVFDRLEIPEYIDENVTQQAIPVVSTSGAQLSGSAHTSGTIVRSPKANGTSDNRLDRQKSSTEKTATDLKAKSSQNCETKASIECHAMPHTVQSLPKSMPHLNAVSTVPIIPAPIVPDSENGLIVEPSTVISPSLFYVRISDTQVGSAQFDDLDEQLNECYESSLRQHTHPSQVTVGSFWCAQYSHDERWYRSRVVDVRADRALVYYVDYGNEEWVDCKLLMPLTRKFALYPALAVRCSLSSISPIGGGSEWPEETAEHFRCLIEEKVLTACVVHKPETFDLDSILEVLLWANVDNEEILLNSKLVVSGYAVTDNLDWVKEAERAHREGTPPDVIMNGLIPIMKNNNNTMFSANDSQCSSAANNQSAPKTNGAVTRMLEAPIVLDISGDSAHTLVPTNGHSSHSPVAPAVVNGVNSVKMNGAVNGHMGNVLPERLSECDDDEDDDDWDPMEDDANCKDNRYGVQTDNPGVATMGYSAPHRMTCKYFGTGKGCKMGTFCSFLHVDPQKRYELDDMVEGFVEIVDVEIPNGSYVVVKVTEVNNPCDFYCSLPYGANDVNHLADDKFNELMKLAKDMKRHYTSAKIKEDRNIFHGMGSLVAFKDEKSGAFYRGRVVYEEIDLNIYGIFAIDLGTSLEVKSDLIYKLVPIFSQTPPLAIHCSLTGVEPFGSDTWSSEAMRTDDKYYVDLIENDSEIFLSAQLIDQKLAQKTKAFVNPRQVLSDDEIYSSADED</sequence>
<keyword evidence="1" id="KW-0479">Metal-binding</keyword>
<accession>A0A7R9LQE4</accession>
<dbReference type="InterPro" id="IPR002999">
    <property type="entry name" value="Tudor"/>
</dbReference>
<dbReference type="Gene3D" id="2.40.50.90">
    <property type="match status" value="2"/>
</dbReference>
<dbReference type="GO" id="GO:0005737">
    <property type="term" value="C:cytoplasm"/>
    <property type="evidence" value="ECO:0007669"/>
    <property type="project" value="UniProtKB-ARBA"/>
</dbReference>
<keyword evidence="1" id="KW-0862">Zinc</keyword>
<gene>
    <name evidence="6" type="ORF">ONB1V03_LOCUS5478</name>
</gene>
<feature type="coiled-coil region" evidence="2">
    <location>
        <begin position="80"/>
        <end position="128"/>
    </location>
</feature>
<dbReference type="PROSITE" id="PS50103">
    <property type="entry name" value="ZF_C3H1"/>
    <property type="match status" value="1"/>
</dbReference>
<dbReference type="SMART" id="SM00333">
    <property type="entry name" value="TUDOR"/>
    <property type="match status" value="3"/>
</dbReference>
<proteinExistence type="predicted"/>
<dbReference type="GO" id="GO:0008270">
    <property type="term" value="F:zinc ion binding"/>
    <property type="evidence" value="ECO:0007669"/>
    <property type="project" value="UniProtKB-KW"/>
</dbReference>
<keyword evidence="7" id="KW-1185">Reference proteome</keyword>
<feature type="zinc finger region" description="C3H1-type" evidence="1">
    <location>
        <begin position="942"/>
        <end position="970"/>
    </location>
</feature>
<feature type="region of interest" description="Disordered" evidence="3">
    <location>
        <begin position="497"/>
        <end position="538"/>
    </location>
</feature>
<evidence type="ECO:0000313" key="6">
    <source>
        <dbReference type="EMBL" id="CAD7645953.1"/>
    </source>
</evidence>
<dbReference type="PROSITE" id="PS50304">
    <property type="entry name" value="TUDOR"/>
    <property type="match status" value="2"/>
</dbReference>
<keyword evidence="2" id="KW-0175">Coiled coil</keyword>
<feature type="compositionally biased region" description="Polar residues" evidence="3">
    <location>
        <begin position="497"/>
        <end position="517"/>
    </location>
</feature>
<dbReference type="FunFam" id="2.30.30.140:FF:000018">
    <property type="entry name" value="Serine/threonine-protein kinase 31"/>
    <property type="match status" value="1"/>
</dbReference>
<dbReference type="Proteomes" id="UP000728032">
    <property type="component" value="Unassembled WGS sequence"/>
</dbReference>
<feature type="compositionally biased region" description="Basic and acidic residues" evidence="3">
    <location>
        <begin position="518"/>
        <end position="536"/>
    </location>
</feature>
<dbReference type="PANTHER" id="PTHR22948:SF29">
    <property type="entry name" value="FI02030P-RELATED"/>
    <property type="match status" value="1"/>
</dbReference>
<dbReference type="EMBL" id="CAJPVJ010002216">
    <property type="protein sequence ID" value="CAG2165944.1"/>
    <property type="molecule type" value="Genomic_DNA"/>
</dbReference>
<feature type="domain" description="Tudor" evidence="5">
    <location>
        <begin position="638"/>
        <end position="696"/>
    </location>
</feature>
<dbReference type="EMBL" id="OC917041">
    <property type="protein sequence ID" value="CAD7645953.1"/>
    <property type="molecule type" value="Genomic_DNA"/>
</dbReference>
<dbReference type="SUPFAM" id="SSF63748">
    <property type="entry name" value="Tudor/PWWP/MBT"/>
    <property type="match status" value="3"/>
</dbReference>
<dbReference type="Pfam" id="PF00567">
    <property type="entry name" value="TUDOR"/>
    <property type="match status" value="3"/>
</dbReference>
<evidence type="ECO:0000259" key="4">
    <source>
        <dbReference type="PROSITE" id="PS50103"/>
    </source>
</evidence>
<dbReference type="AlphaFoldDB" id="A0A7R9LQE4"/>
<dbReference type="InterPro" id="IPR050621">
    <property type="entry name" value="Tudor_domain_containing"/>
</dbReference>
<feature type="domain" description="C3H1-type" evidence="4">
    <location>
        <begin position="942"/>
        <end position="970"/>
    </location>
</feature>
<feature type="domain" description="Tudor" evidence="5">
    <location>
        <begin position="328"/>
        <end position="395"/>
    </location>
</feature>
<evidence type="ECO:0000256" key="2">
    <source>
        <dbReference type="SAM" id="Coils"/>
    </source>
</evidence>
<reference evidence="6" key="1">
    <citation type="submission" date="2020-11" db="EMBL/GenBank/DDBJ databases">
        <authorList>
            <person name="Tran Van P."/>
        </authorList>
    </citation>
    <scope>NUCLEOTIDE SEQUENCE</scope>
</reference>